<dbReference type="EMBL" id="CAJOAY010001902">
    <property type="protein sequence ID" value="CAF3900147.1"/>
    <property type="molecule type" value="Genomic_DNA"/>
</dbReference>
<feature type="region of interest" description="Disordered" evidence="5">
    <location>
        <begin position="187"/>
        <end position="212"/>
    </location>
</feature>
<dbReference type="Gene3D" id="3.30.40.10">
    <property type="entry name" value="Zinc/RING finger domain, C3HC4 (zinc finger)"/>
    <property type="match status" value="1"/>
</dbReference>
<dbReference type="SMART" id="SM00744">
    <property type="entry name" value="RINGv"/>
    <property type="match status" value="1"/>
</dbReference>
<keyword evidence="1" id="KW-0479">Metal-binding</keyword>
<evidence type="ECO:0000256" key="1">
    <source>
        <dbReference type="ARBA" id="ARBA00022723"/>
    </source>
</evidence>
<reference evidence="7" key="1">
    <citation type="submission" date="2021-02" db="EMBL/GenBank/DDBJ databases">
        <authorList>
            <person name="Nowell W R."/>
        </authorList>
    </citation>
    <scope>NUCLEOTIDE SEQUENCE</scope>
</reference>
<dbReference type="Gene3D" id="3.40.50.300">
    <property type="entry name" value="P-loop containing nucleotide triphosphate hydrolases"/>
    <property type="match status" value="1"/>
</dbReference>
<dbReference type="PROSITE" id="PS50089">
    <property type="entry name" value="ZF_RING_2"/>
    <property type="match status" value="1"/>
</dbReference>
<comment type="caution">
    <text evidence="7">The sequence shown here is derived from an EMBL/GenBank/DDBJ whole genome shotgun (WGS) entry which is preliminary data.</text>
</comment>
<dbReference type="SUPFAM" id="SSF57850">
    <property type="entry name" value="RING/U-box"/>
    <property type="match status" value="1"/>
</dbReference>
<organism evidence="7 8">
    <name type="scientific">Adineta steineri</name>
    <dbReference type="NCBI Taxonomy" id="433720"/>
    <lineage>
        <taxon>Eukaryota</taxon>
        <taxon>Metazoa</taxon>
        <taxon>Spiralia</taxon>
        <taxon>Gnathifera</taxon>
        <taxon>Rotifera</taxon>
        <taxon>Eurotatoria</taxon>
        <taxon>Bdelloidea</taxon>
        <taxon>Adinetida</taxon>
        <taxon>Adinetidae</taxon>
        <taxon>Adineta</taxon>
    </lineage>
</organism>
<evidence type="ECO:0000256" key="5">
    <source>
        <dbReference type="SAM" id="MobiDB-lite"/>
    </source>
</evidence>
<dbReference type="Proteomes" id="UP000663881">
    <property type="component" value="Unassembled WGS sequence"/>
</dbReference>
<feature type="domain" description="RING-type" evidence="6">
    <location>
        <begin position="503"/>
        <end position="546"/>
    </location>
</feature>
<feature type="region of interest" description="Disordered" evidence="5">
    <location>
        <begin position="57"/>
        <end position="152"/>
    </location>
</feature>
<dbReference type="GO" id="GO:0061630">
    <property type="term" value="F:ubiquitin protein ligase activity"/>
    <property type="evidence" value="ECO:0007669"/>
    <property type="project" value="TreeGrafter"/>
</dbReference>
<evidence type="ECO:0000259" key="6">
    <source>
        <dbReference type="PROSITE" id="PS50089"/>
    </source>
</evidence>
<keyword evidence="2 4" id="KW-0863">Zinc-finger</keyword>
<evidence type="ECO:0000256" key="2">
    <source>
        <dbReference type="ARBA" id="ARBA00022771"/>
    </source>
</evidence>
<dbReference type="InterPro" id="IPR001841">
    <property type="entry name" value="Znf_RING"/>
</dbReference>
<dbReference type="AlphaFoldDB" id="A0A819HNJ8"/>
<evidence type="ECO:0000256" key="4">
    <source>
        <dbReference type="PROSITE-ProRule" id="PRU00175"/>
    </source>
</evidence>
<keyword evidence="3" id="KW-0862">Zinc</keyword>
<sequence>MVDTFEFCQPSVSSNTGKVPGNDWSQFISCRSTLLSSIPASDSAITQNLQSNDAAFRNTGGAPRISNNQRPISTIVDNSRNDHQQPPANYNTQQAPNSDTTARSIGTALRNTGGAPRILNNQRPMSTIMDNNRNDHQQPSASGNAQQAPNSETTARAIGTAFRNTGGAPRALNNQRPASVVVNNSENRQPVTRDHGPQGQNSAAASSTDNRVLRDVAIETISTEPDTSRLTAATKSNSAKGETWRMRRVLFLGPTRSGKSTLINTLINNDVTKAGMSGPAAATDTSSGVTAAFMTYYDFPDSAYTDSIGLGDNRFDAQQPMRSLKSVLKNSSIGYSKIYICIRYGRISSDIRKYINLIEVIFGASVLKSSSIIFTYCTDQEMTIEKYLTINAGDADVVKLILRVNSVIFGDNTTDRDPQLESILKSRRQSFLNRIKKNLDETANEEYFKLSKSGIVGKVCQAMKLFFGRKDKFAAAVDDIILFAKAFSSTMSSSKYINYFGECSICCEDLTDKNNPVITGCRHIYHEQCLTQWVYGKDGNKCPLCRGKLDTSKQELFLPLTIKT</sequence>
<feature type="compositionally biased region" description="Polar residues" evidence="5">
    <location>
        <begin position="119"/>
        <end position="152"/>
    </location>
</feature>
<evidence type="ECO:0000313" key="8">
    <source>
        <dbReference type="Proteomes" id="UP000663881"/>
    </source>
</evidence>
<dbReference type="GO" id="GO:0008270">
    <property type="term" value="F:zinc ion binding"/>
    <property type="evidence" value="ECO:0007669"/>
    <property type="project" value="UniProtKB-KW"/>
</dbReference>
<gene>
    <name evidence="7" type="ORF">OKA104_LOCUS24140</name>
</gene>
<dbReference type="Pfam" id="PF13639">
    <property type="entry name" value="zf-RING_2"/>
    <property type="match status" value="1"/>
</dbReference>
<dbReference type="SUPFAM" id="SSF52540">
    <property type="entry name" value="P-loop containing nucleoside triphosphate hydrolases"/>
    <property type="match status" value="1"/>
</dbReference>
<evidence type="ECO:0000313" key="7">
    <source>
        <dbReference type="EMBL" id="CAF3900147.1"/>
    </source>
</evidence>
<accession>A0A819HNJ8</accession>
<feature type="compositionally biased region" description="Polar residues" evidence="5">
    <location>
        <begin position="65"/>
        <end position="104"/>
    </location>
</feature>
<dbReference type="PANTHER" id="PTHR45969:SF69">
    <property type="entry name" value="FINGER DOMAIN PROTEIN, PUTATIVE (AFU_ORTHOLOGUE AFUA_3G12190)-RELATED"/>
    <property type="match status" value="1"/>
</dbReference>
<name>A0A819HNJ8_9BILA</name>
<dbReference type="SMART" id="SM00184">
    <property type="entry name" value="RING"/>
    <property type="match status" value="1"/>
</dbReference>
<proteinExistence type="predicted"/>
<dbReference type="GO" id="GO:0016567">
    <property type="term" value="P:protein ubiquitination"/>
    <property type="evidence" value="ECO:0007669"/>
    <property type="project" value="TreeGrafter"/>
</dbReference>
<dbReference type="InterPro" id="IPR011016">
    <property type="entry name" value="Znf_RING-CH"/>
</dbReference>
<dbReference type="InterPro" id="IPR027417">
    <property type="entry name" value="P-loop_NTPase"/>
</dbReference>
<feature type="compositionally biased region" description="Polar residues" evidence="5">
    <location>
        <begin position="198"/>
        <end position="210"/>
    </location>
</feature>
<protein>
    <recommendedName>
        <fullName evidence="6">RING-type domain-containing protein</fullName>
    </recommendedName>
</protein>
<evidence type="ECO:0000256" key="3">
    <source>
        <dbReference type="ARBA" id="ARBA00022833"/>
    </source>
</evidence>
<dbReference type="InterPro" id="IPR013083">
    <property type="entry name" value="Znf_RING/FYVE/PHD"/>
</dbReference>
<dbReference type="CDD" id="cd16448">
    <property type="entry name" value="RING-H2"/>
    <property type="match status" value="1"/>
</dbReference>
<dbReference type="PANTHER" id="PTHR45969">
    <property type="entry name" value="RING ZINC FINGER PROTEIN-RELATED"/>
    <property type="match status" value="1"/>
</dbReference>